<keyword evidence="3" id="KW-1185">Reference proteome</keyword>
<protein>
    <submittedName>
        <fullName evidence="2">Uncharacterized protein</fullName>
    </submittedName>
</protein>
<sequence length="100" mass="11612">MRQEERTFRRTAIDPFQREGKPKRPKQAERSIFSPFLYPCESREELIPADATGHFKPPAEARPDRPASRGGPGAPKRRERDLWVKGVACDPRRRCRMRPA</sequence>
<accession>A0A4Z2ELM4</accession>
<evidence type="ECO:0000256" key="1">
    <source>
        <dbReference type="SAM" id="MobiDB-lite"/>
    </source>
</evidence>
<gene>
    <name evidence="2" type="ORF">EYF80_060519</name>
</gene>
<dbReference type="Proteomes" id="UP000314294">
    <property type="component" value="Unassembled WGS sequence"/>
</dbReference>
<name>A0A4Z2ELM4_9TELE</name>
<evidence type="ECO:0000313" key="2">
    <source>
        <dbReference type="EMBL" id="TNN29334.1"/>
    </source>
</evidence>
<dbReference type="AlphaFoldDB" id="A0A4Z2ELM4"/>
<organism evidence="2 3">
    <name type="scientific">Liparis tanakae</name>
    <name type="common">Tanaka's snailfish</name>
    <dbReference type="NCBI Taxonomy" id="230148"/>
    <lineage>
        <taxon>Eukaryota</taxon>
        <taxon>Metazoa</taxon>
        <taxon>Chordata</taxon>
        <taxon>Craniata</taxon>
        <taxon>Vertebrata</taxon>
        <taxon>Euteleostomi</taxon>
        <taxon>Actinopterygii</taxon>
        <taxon>Neopterygii</taxon>
        <taxon>Teleostei</taxon>
        <taxon>Neoteleostei</taxon>
        <taxon>Acanthomorphata</taxon>
        <taxon>Eupercaria</taxon>
        <taxon>Perciformes</taxon>
        <taxon>Cottioidei</taxon>
        <taxon>Cottales</taxon>
        <taxon>Liparidae</taxon>
        <taxon>Liparis</taxon>
    </lineage>
</organism>
<feature type="compositionally biased region" description="Basic and acidic residues" evidence="1">
    <location>
        <begin position="57"/>
        <end position="67"/>
    </location>
</feature>
<comment type="caution">
    <text evidence="2">The sequence shown here is derived from an EMBL/GenBank/DDBJ whole genome shotgun (WGS) entry which is preliminary data.</text>
</comment>
<reference evidence="2 3" key="1">
    <citation type="submission" date="2019-03" db="EMBL/GenBank/DDBJ databases">
        <title>First draft genome of Liparis tanakae, snailfish: a comprehensive survey of snailfish specific genes.</title>
        <authorList>
            <person name="Kim W."/>
            <person name="Song I."/>
            <person name="Jeong J.-H."/>
            <person name="Kim D."/>
            <person name="Kim S."/>
            <person name="Ryu S."/>
            <person name="Song J.Y."/>
            <person name="Lee S.K."/>
        </authorList>
    </citation>
    <scope>NUCLEOTIDE SEQUENCE [LARGE SCALE GENOMIC DNA]</scope>
    <source>
        <tissue evidence="2">Muscle</tissue>
    </source>
</reference>
<feature type="region of interest" description="Disordered" evidence="1">
    <location>
        <begin position="1"/>
        <end position="30"/>
    </location>
</feature>
<evidence type="ECO:0000313" key="3">
    <source>
        <dbReference type="Proteomes" id="UP000314294"/>
    </source>
</evidence>
<dbReference type="EMBL" id="SRLO01005768">
    <property type="protein sequence ID" value="TNN29334.1"/>
    <property type="molecule type" value="Genomic_DNA"/>
</dbReference>
<proteinExistence type="predicted"/>
<feature type="compositionally biased region" description="Basic and acidic residues" evidence="1">
    <location>
        <begin position="1"/>
        <end position="29"/>
    </location>
</feature>
<feature type="region of interest" description="Disordered" evidence="1">
    <location>
        <begin position="48"/>
        <end position="82"/>
    </location>
</feature>